<dbReference type="AlphaFoldDB" id="A0A3D9BXD8"/>
<protein>
    <submittedName>
        <fullName evidence="2">DUF805 domain-containing protein</fullName>
    </submittedName>
</protein>
<dbReference type="PANTHER" id="PTHR34980">
    <property type="entry name" value="INNER MEMBRANE PROTEIN-RELATED-RELATED"/>
    <property type="match status" value="1"/>
</dbReference>
<dbReference type="InterPro" id="IPR008523">
    <property type="entry name" value="DUF805"/>
</dbReference>
<dbReference type="PANTHER" id="PTHR34980:SF2">
    <property type="entry name" value="INNER MEMBRANE PROTEIN YHAH-RELATED"/>
    <property type="match status" value="1"/>
</dbReference>
<feature type="transmembrane region" description="Helical" evidence="1">
    <location>
        <begin position="132"/>
        <end position="153"/>
    </location>
</feature>
<keyword evidence="1" id="KW-0472">Membrane</keyword>
<organism evidence="2 3">
    <name type="scientific">Rhodosalinus sediminis</name>
    <dbReference type="NCBI Taxonomy" id="1940533"/>
    <lineage>
        <taxon>Bacteria</taxon>
        <taxon>Pseudomonadati</taxon>
        <taxon>Pseudomonadota</taxon>
        <taxon>Alphaproteobacteria</taxon>
        <taxon>Rhodobacterales</taxon>
        <taxon>Paracoccaceae</taxon>
        <taxon>Rhodosalinus</taxon>
    </lineage>
</organism>
<dbReference type="GO" id="GO:0005886">
    <property type="term" value="C:plasma membrane"/>
    <property type="evidence" value="ECO:0007669"/>
    <property type="project" value="TreeGrafter"/>
</dbReference>
<keyword evidence="1" id="KW-1133">Transmembrane helix</keyword>
<accession>A0A3D9BXD8</accession>
<feature type="transmembrane region" description="Helical" evidence="1">
    <location>
        <begin position="63"/>
        <end position="82"/>
    </location>
</feature>
<feature type="transmembrane region" description="Helical" evidence="1">
    <location>
        <begin position="94"/>
        <end position="112"/>
    </location>
</feature>
<proteinExistence type="predicted"/>
<evidence type="ECO:0000313" key="2">
    <source>
        <dbReference type="EMBL" id="REC58046.1"/>
    </source>
</evidence>
<keyword evidence="3" id="KW-1185">Reference proteome</keyword>
<dbReference type="Proteomes" id="UP000257131">
    <property type="component" value="Unassembled WGS sequence"/>
</dbReference>
<comment type="caution">
    <text evidence="2">The sequence shown here is derived from an EMBL/GenBank/DDBJ whole genome shotgun (WGS) entry which is preliminary data.</text>
</comment>
<reference evidence="2 3" key="1">
    <citation type="journal article" date="2017" name="Int. J. Syst. Evol. Microbiol.">
        <title>Rhodosalinus sediminis gen. nov., sp. nov., isolated from marine saltern.</title>
        <authorList>
            <person name="Guo L.Y."/>
            <person name="Ling S.K."/>
            <person name="Li C.M."/>
            <person name="Chen G.J."/>
            <person name="Du Z.J."/>
        </authorList>
    </citation>
    <scope>NUCLEOTIDE SEQUENCE [LARGE SCALE GENOMIC DNA]</scope>
    <source>
        <strain evidence="2 3">WDN1C137</strain>
    </source>
</reference>
<keyword evidence="1" id="KW-0812">Transmembrane</keyword>
<evidence type="ECO:0000313" key="3">
    <source>
        <dbReference type="Proteomes" id="UP000257131"/>
    </source>
</evidence>
<dbReference type="Pfam" id="PF05656">
    <property type="entry name" value="DUF805"/>
    <property type="match status" value="1"/>
</dbReference>
<dbReference type="OrthoDB" id="9812349at2"/>
<dbReference type="EMBL" id="QOHR01000004">
    <property type="protein sequence ID" value="REC58046.1"/>
    <property type="molecule type" value="Genomic_DNA"/>
</dbReference>
<sequence length="173" mass="18373">MSFGDAVRTCLRKYVTFSGRASRPEYWWFALFVVLGDLVLGAVDDALFGTPRVAGAGAPRAPSVLSGLFSLAMIPPLLAAGWRRMHDSGRSGLHLVYPLIVMAGIASFAAFARGLDPLFSGAPEAVFTDLAGLVLGVAAIVFVLSPFLVIWWLTRPSEPGPNRFGPAPAEARA</sequence>
<dbReference type="RefSeq" id="WP_115978884.1">
    <property type="nucleotide sequence ID" value="NZ_QOHR01000004.1"/>
</dbReference>
<gene>
    <name evidence="2" type="ORF">DRV84_05555</name>
</gene>
<evidence type="ECO:0000256" key="1">
    <source>
        <dbReference type="SAM" id="Phobius"/>
    </source>
</evidence>
<feature type="transmembrane region" description="Helical" evidence="1">
    <location>
        <begin position="26"/>
        <end position="43"/>
    </location>
</feature>
<name>A0A3D9BXD8_9RHOB</name>